<name>A0A8K1CIJ1_PYTOL</name>
<proteinExistence type="predicted"/>
<dbReference type="AlphaFoldDB" id="A0A8K1CIJ1"/>
<gene>
    <name evidence="1" type="ORF">Poli38472_002806</name>
</gene>
<evidence type="ECO:0000313" key="1">
    <source>
        <dbReference type="EMBL" id="TMW63865.1"/>
    </source>
</evidence>
<accession>A0A8K1CIJ1</accession>
<sequence>MTLLKKHIVPQYKQKGAYEVTQGEVVTAHTWYHITRNEFEAEAYKVMSKLKKAVKVNVQLGYTLIHRTSGLTREFWPAANTAIFDGAIPINSKHEIKPKVVDYMGKIEFNNKISYPSSAWQLQYISAYKLMLIDRDHTLGEKVETPDVIKMHRFIVDFQNEDNNCVLYCIAAHIDPDYNKKRMVKPAKECFNQWCKFKGIEYTPKTFKEAERIDIMQFDELEECFNLSINVFEMDVQTEAVTKIRETVKEGSNVLNIFDYHGHAMYITNIDKVLAKYPCAQCGMIFKTCNELKNHKYKNKDTCQHETIFQFSKQPNNYQPNENALKKLVMKYDLDLDYYVDHFMVYDFGAILMTIQEQKGENSQFVSKHIPVSVSICDSLTNQVKCFVNEDPGALLVDMFAYVEEVTAKIRRYNVDKFLALLKVIWKNETLTGMGVDGDHPITEIFPIEVIEGLIEDGKYTDWFDFYEHTNDPSGKDFKVIKCAIDQAPLLGFNSGRYDLNLIRIDLIDVISPYSIKTVIKNPSYMCITTHTFKMLDITNYLPAARKDMSLHAFKRKKLMEFNADRLVWSIDEEEKDIHHKMKANITGGPSIIFHRVAKRDETLIRPHTENPKLVKKVIGYDANALYLWALGNVMPCGRLTTIGPYETIIDDILDDKLFGFLEL</sequence>
<organism evidence="1 2">
    <name type="scientific">Pythium oligandrum</name>
    <name type="common">Mycoparasitic fungus</name>
    <dbReference type="NCBI Taxonomy" id="41045"/>
    <lineage>
        <taxon>Eukaryota</taxon>
        <taxon>Sar</taxon>
        <taxon>Stramenopiles</taxon>
        <taxon>Oomycota</taxon>
        <taxon>Peronosporomycetes</taxon>
        <taxon>Pythiales</taxon>
        <taxon>Pythiaceae</taxon>
        <taxon>Pythium</taxon>
    </lineage>
</organism>
<protein>
    <submittedName>
        <fullName evidence="1">Uncharacterized protein</fullName>
    </submittedName>
</protein>
<reference evidence="1" key="1">
    <citation type="submission" date="2019-03" db="EMBL/GenBank/DDBJ databases">
        <title>Long read genome sequence of the mycoparasitic Pythium oligandrum ATCC 38472 isolated from sugarbeet rhizosphere.</title>
        <authorList>
            <person name="Gaulin E."/>
        </authorList>
    </citation>
    <scope>NUCLEOTIDE SEQUENCE</scope>
    <source>
        <strain evidence="1">ATCC 38472_TT</strain>
    </source>
</reference>
<dbReference type="PANTHER" id="PTHR33206:SF1">
    <property type="entry name" value="DNA-DIRECTED DNA POLYMERASE"/>
    <property type="match status" value="1"/>
</dbReference>
<evidence type="ECO:0000313" key="2">
    <source>
        <dbReference type="Proteomes" id="UP000794436"/>
    </source>
</evidence>
<dbReference type="OrthoDB" id="102977at2759"/>
<keyword evidence="2" id="KW-1185">Reference proteome</keyword>
<comment type="caution">
    <text evidence="1">The sequence shown here is derived from an EMBL/GenBank/DDBJ whole genome shotgun (WGS) entry which is preliminary data.</text>
</comment>
<dbReference type="Proteomes" id="UP000794436">
    <property type="component" value="Unassembled WGS sequence"/>
</dbReference>
<dbReference type="EMBL" id="SPLM01000072">
    <property type="protein sequence ID" value="TMW63865.1"/>
    <property type="molecule type" value="Genomic_DNA"/>
</dbReference>
<dbReference type="PANTHER" id="PTHR33206">
    <property type="entry name" value="PROTEIN CBG10425"/>
    <property type="match status" value="1"/>
</dbReference>